<evidence type="ECO:0000313" key="4">
    <source>
        <dbReference type="Proteomes" id="UP001642482"/>
    </source>
</evidence>
<evidence type="ECO:0000256" key="1">
    <source>
        <dbReference type="SAM" id="MobiDB-lite"/>
    </source>
</evidence>
<feature type="region of interest" description="Disordered" evidence="1">
    <location>
        <begin position="223"/>
        <end position="263"/>
    </location>
</feature>
<name>A0ABP0CZU5_9PEZI</name>
<evidence type="ECO:0008006" key="5">
    <source>
        <dbReference type="Google" id="ProtNLM"/>
    </source>
</evidence>
<dbReference type="Proteomes" id="UP001642482">
    <property type="component" value="Unassembled WGS sequence"/>
</dbReference>
<keyword evidence="2" id="KW-0732">Signal</keyword>
<feature type="chain" id="PRO_5046063381" description="Collagen-like protein mcl1" evidence="2">
    <location>
        <begin position="22"/>
        <end position="286"/>
    </location>
</feature>
<proteinExistence type="predicted"/>
<evidence type="ECO:0000313" key="3">
    <source>
        <dbReference type="EMBL" id="CAK7237461.1"/>
    </source>
</evidence>
<dbReference type="EMBL" id="CAWUHD010000181">
    <property type="protein sequence ID" value="CAK7237461.1"/>
    <property type="molecule type" value="Genomic_DNA"/>
</dbReference>
<keyword evidence="4" id="KW-1185">Reference proteome</keyword>
<sequence>MLLKMTTVLLAGILFASSVHAGPSPAPLPAPTPLPIPGVVAGIDGPATTTAYSDEVCKPPTVHPSDPLPPCVDIENIETLCYPNGTAPLYLAAHAQCMCRGSYFPEWNACRRCLSVHGQLSDRDLAFYESVASAASTSLCGFLAGGANGQPTTTPTAIFRDLFTSAQARLTSPTGAAQTAASTLGSDAAPSNTDISVYFTASGPEGPGSITGSATAATATGLALATGHPPPPGGASGSPSSGTTTSAPSTTSSGSSSHSGTAKSLASRVGGSAAMLVIVLGSCLLL</sequence>
<protein>
    <recommendedName>
        <fullName evidence="5">Collagen-like protein mcl1</fullName>
    </recommendedName>
</protein>
<organism evidence="3 4">
    <name type="scientific">Sporothrix eucalyptigena</name>
    <dbReference type="NCBI Taxonomy" id="1812306"/>
    <lineage>
        <taxon>Eukaryota</taxon>
        <taxon>Fungi</taxon>
        <taxon>Dikarya</taxon>
        <taxon>Ascomycota</taxon>
        <taxon>Pezizomycotina</taxon>
        <taxon>Sordariomycetes</taxon>
        <taxon>Sordariomycetidae</taxon>
        <taxon>Ophiostomatales</taxon>
        <taxon>Ophiostomataceae</taxon>
        <taxon>Sporothrix</taxon>
    </lineage>
</organism>
<accession>A0ABP0CZU5</accession>
<gene>
    <name evidence="3" type="ORF">SEUCBS140593_009969</name>
</gene>
<evidence type="ECO:0000256" key="2">
    <source>
        <dbReference type="SAM" id="SignalP"/>
    </source>
</evidence>
<comment type="caution">
    <text evidence="3">The sequence shown here is derived from an EMBL/GenBank/DDBJ whole genome shotgun (WGS) entry which is preliminary data.</text>
</comment>
<feature type="signal peptide" evidence="2">
    <location>
        <begin position="1"/>
        <end position="21"/>
    </location>
</feature>
<feature type="compositionally biased region" description="Low complexity" evidence="1">
    <location>
        <begin position="237"/>
        <end position="263"/>
    </location>
</feature>
<reference evidence="3 4" key="1">
    <citation type="submission" date="2024-01" db="EMBL/GenBank/DDBJ databases">
        <authorList>
            <person name="Allen C."/>
            <person name="Tagirdzhanova G."/>
        </authorList>
    </citation>
    <scope>NUCLEOTIDE SEQUENCE [LARGE SCALE GENOMIC DNA]</scope>
</reference>